<accession>A0A6I3QS67</accession>
<evidence type="ECO:0000313" key="1">
    <source>
        <dbReference type="EMBL" id="MTS50872.1"/>
    </source>
</evidence>
<organism evidence="1 2">
    <name type="scientific">Ruthenibacterium lactatiformans</name>
    <dbReference type="NCBI Taxonomy" id="1550024"/>
    <lineage>
        <taxon>Bacteria</taxon>
        <taxon>Bacillati</taxon>
        <taxon>Bacillota</taxon>
        <taxon>Clostridia</taxon>
        <taxon>Eubacteriales</taxon>
        <taxon>Oscillospiraceae</taxon>
        <taxon>Ruthenibacterium</taxon>
    </lineage>
</organism>
<dbReference type="EMBL" id="WMZR01000005">
    <property type="protein sequence ID" value="MTS50872.1"/>
    <property type="molecule type" value="Genomic_DNA"/>
</dbReference>
<dbReference type="InterPro" id="IPR025394">
    <property type="entry name" value="DUF4127"/>
</dbReference>
<dbReference type="AlphaFoldDB" id="A0A6I3QS67"/>
<reference evidence="1 2" key="1">
    <citation type="journal article" date="2019" name="Nat. Med.">
        <title>A library of human gut bacterial isolates paired with longitudinal multiomics data enables mechanistic microbiome research.</title>
        <authorList>
            <person name="Poyet M."/>
            <person name="Groussin M."/>
            <person name="Gibbons S.M."/>
            <person name="Avila-Pacheco J."/>
            <person name="Jiang X."/>
            <person name="Kearney S.M."/>
            <person name="Perrotta A.R."/>
            <person name="Berdy B."/>
            <person name="Zhao S."/>
            <person name="Lieberman T.D."/>
            <person name="Swanson P.K."/>
            <person name="Smith M."/>
            <person name="Roesemann S."/>
            <person name="Alexander J.E."/>
            <person name="Rich S.A."/>
            <person name="Livny J."/>
            <person name="Vlamakis H."/>
            <person name="Clish C."/>
            <person name="Bullock K."/>
            <person name="Deik A."/>
            <person name="Scott J."/>
            <person name="Pierce K.A."/>
            <person name="Xavier R.J."/>
            <person name="Alm E.J."/>
        </authorList>
    </citation>
    <scope>NUCLEOTIDE SEQUENCE [LARGE SCALE GENOMIC DNA]</scope>
    <source>
        <strain evidence="1 2">BIOML-A7</strain>
    </source>
</reference>
<evidence type="ECO:0000313" key="2">
    <source>
        <dbReference type="Proteomes" id="UP000449193"/>
    </source>
</evidence>
<dbReference type="RefSeq" id="WP_155201196.1">
    <property type="nucleotide sequence ID" value="NZ_WMZL01000006.1"/>
</dbReference>
<proteinExistence type="predicted"/>
<dbReference type="Proteomes" id="UP000449193">
    <property type="component" value="Unassembled WGS sequence"/>
</dbReference>
<dbReference type="Pfam" id="PF13552">
    <property type="entry name" value="DUF4127"/>
    <property type="match status" value="1"/>
</dbReference>
<name>A0A6I3QS67_9FIRM</name>
<comment type="caution">
    <text evidence="1">The sequence shown here is derived from an EMBL/GenBank/DDBJ whole genome shotgun (WGS) entry which is preliminary data.</text>
</comment>
<sequence length="500" mass="56848">MKIGFLPLDTRPCTYDMPVQLARQARAEILLPPQGIMAHYKDESDTAALTVWLEQIASECDALVVSVEQLLYGGLIQSRQTLVGLEERMKRLQVLSRIKRKNPEIVIYLSNVLMRTSISTLDSETLVWWEKINNYSKLYYREKAKNDVDAAQKCRLLEQEIPADVLNTFFTARSINHAINRASIQLVADGIVEELFILQEDCAPEGVQRFEQEVLEKDIEQLGVSERVSMFNGTDEAGAELLQRAICPEGSELEIVWLGKQHDFVAKYEDRPFYENLEGHMKALSLREKKGAQSVLFVLTPKQNQREASFPRAEAKTDYTREELDLFSRKIEEHAKEGRHCYLLDLDFTNGGNSEMLACLAQVMPISELWGYSAWNTASNSLGTLLAQVLASKDGNDEKNQAFTAERILDDALYQELVRSAVKNRIEAEGEDIYNIHDISRTEQYLKEEFEVISPLLKTIFGKKIPSFEVKLRWPRLFEVAVFTDLGGGPVYGEKIACCS</sequence>
<protein>
    <submittedName>
        <fullName evidence="1">DUF4127 family protein</fullName>
    </submittedName>
</protein>
<gene>
    <name evidence="1" type="ORF">GMD52_04865</name>
</gene>